<name>A0A0F8Q7F9_METMZ</name>
<dbReference type="SUPFAM" id="SSF51735">
    <property type="entry name" value="NAD(P)-binding Rossmann-fold domains"/>
    <property type="match status" value="1"/>
</dbReference>
<dbReference type="PANTHER" id="PTHR21089:SF1">
    <property type="entry name" value="BIFUNCTIONAL 3-DEHYDROQUINATE DEHYDRATASE_SHIKIMATE DEHYDROGENASE, CHLOROPLASTIC"/>
    <property type="match status" value="1"/>
</dbReference>
<dbReference type="GO" id="GO:0004764">
    <property type="term" value="F:shikimate 3-dehydrogenase (NADP+) activity"/>
    <property type="evidence" value="ECO:0007669"/>
    <property type="project" value="InterPro"/>
</dbReference>
<keyword evidence="3" id="KW-0057">Aromatic amino acid biosynthesis</keyword>
<dbReference type="InterPro" id="IPR036291">
    <property type="entry name" value="NAD(P)-bd_dom_sf"/>
</dbReference>
<feature type="non-terminal residue" evidence="5">
    <location>
        <position position="1"/>
    </location>
</feature>
<dbReference type="Gene3D" id="3.40.50.720">
    <property type="entry name" value="NAD(P)-binding Rossmann-like Domain"/>
    <property type="match status" value="1"/>
</dbReference>
<proteinExistence type="predicted"/>
<dbReference type="GO" id="GO:0019632">
    <property type="term" value="P:shikimate metabolic process"/>
    <property type="evidence" value="ECO:0007669"/>
    <property type="project" value="TreeGrafter"/>
</dbReference>
<keyword evidence="1" id="KW-0028">Amino-acid biosynthesis</keyword>
<reference evidence="5 6" key="1">
    <citation type="journal article" date="2015" name="ISME J.">
        <title>Genomic and phenotypic differentiation among Methanosarcina mazei populations from Columbia River sediment.</title>
        <authorList>
            <person name="Youngblut N.D."/>
            <person name="Wirth J.S."/>
            <person name="Henriksen J.R."/>
            <person name="Smith M."/>
            <person name="Simon H."/>
            <person name="Metcalf W.W."/>
            <person name="Whitaker R.J."/>
        </authorList>
    </citation>
    <scope>NUCLEOTIDE SEQUENCE [LARGE SCALE GENOMIC DNA]</scope>
    <source>
        <strain evidence="5 6">1.H.A.2.7</strain>
    </source>
</reference>
<evidence type="ECO:0000313" key="6">
    <source>
        <dbReference type="Proteomes" id="UP000034692"/>
    </source>
</evidence>
<dbReference type="GO" id="GO:0005829">
    <property type="term" value="C:cytosol"/>
    <property type="evidence" value="ECO:0007669"/>
    <property type="project" value="TreeGrafter"/>
</dbReference>
<sequence length="172" mass="19120">IQALHNKSIEVKGKNIVIIGAGGAARAIAMVMAKDGAKSIQIVNRTAEKARSIAREVSSKIHNGIAKWTDINNISSQDVDIVVNCTSVGMYPDVEDFIIDPCLFNKNAWICDIVYKPVLTKFLSIAKKNGYRIMGGSDMLLYQAILSEEIWFDKNINIKTFLEKKKDIFSIL</sequence>
<evidence type="ECO:0000313" key="5">
    <source>
        <dbReference type="EMBL" id="KKH61565.1"/>
    </source>
</evidence>
<dbReference type="RefSeq" id="WP_048042542.1">
    <property type="nucleotide sequence ID" value="NZ_JJQO01000262.1"/>
</dbReference>
<dbReference type="InterPro" id="IPR022893">
    <property type="entry name" value="Shikimate_DH_fam"/>
</dbReference>
<dbReference type="GO" id="GO:0009423">
    <property type="term" value="P:chorismate biosynthetic process"/>
    <property type="evidence" value="ECO:0007669"/>
    <property type="project" value="TreeGrafter"/>
</dbReference>
<dbReference type="GO" id="GO:0009073">
    <property type="term" value="P:aromatic amino acid family biosynthetic process"/>
    <property type="evidence" value="ECO:0007669"/>
    <property type="project" value="UniProtKB-KW"/>
</dbReference>
<gene>
    <name evidence="5" type="ORF">DU75_10185</name>
</gene>
<dbReference type="GO" id="GO:0008652">
    <property type="term" value="P:amino acid biosynthetic process"/>
    <property type="evidence" value="ECO:0007669"/>
    <property type="project" value="UniProtKB-KW"/>
</dbReference>
<keyword evidence="2" id="KW-0560">Oxidoreductase</keyword>
<evidence type="ECO:0000256" key="1">
    <source>
        <dbReference type="ARBA" id="ARBA00022605"/>
    </source>
</evidence>
<evidence type="ECO:0000256" key="2">
    <source>
        <dbReference type="ARBA" id="ARBA00023002"/>
    </source>
</evidence>
<comment type="caution">
    <text evidence="5">The sequence shown here is derived from an EMBL/GenBank/DDBJ whole genome shotgun (WGS) entry which is preliminary data.</text>
</comment>
<dbReference type="FunFam" id="3.40.50.720:FF:000086">
    <property type="entry name" value="Quinate/shikimate dehydrogenase"/>
    <property type="match status" value="1"/>
</dbReference>
<dbReference type="Pfam" id="PF01488">
    <property type="entry name" value="Shikimate_DH"/>
    <property type="match status" value="1"/>
</dbReference>
<evidence type="ECO:0000256" key="3">
    <source>
        <dbReference type="ARBA" id="ARBA00023141"/>
    </source>
</evidence>
<protein>
    <recommendedName>
        <fullName evidence="4">Quinate/shikimate 5-dehydrogenase/glutamyl-tRNA reductase domain-containing protein</fullName>
    </recommendedName>
</protein>
<dbReference type="EMBL" id="JJQO01000262">
    <property type="protein sequence ID" value="KKH61565.1"/>
    <property type="molecule type" value="Genomic_DNA"/>
</dbReference>
<feature type="domain" description="Quinate/shikimate 5-dehydrogenase/glutamyl-tRNA reductase" evidence="4">
    <location>
        <begin position="10"/>
        <end position="87"/>
    </location>
</feature>
<dbReference type="AlphaFoldDB" id="A0A0F8Q7F9"/>
<dbReference type="PANTHER" id="PTHR21089">
    <property type="entry name" value="SHIKIMATE DEHYDROGENASE"/>
    <property type="match status" value="1"/>
</dbReference>
<dbReference type="InterPro" id="IPR006151">
    <property type="entry name" value="Shikm_DH/Glu-tRNA_Rdtase"/>
</dbReference>
<dbReference type="Proteomes" id="UP000034692">
    <property type="component" value="Unassembled WGS sequence"/>
</dbReference>
<accession>A0A0F8Q7F9</accession>
<dbReference type="GO" id="GO:0050661">
    <property type="term" value="F:NADP binding"/>
    <property type="evidence" value="ECO:0007669"/>
    <property type="project" value="TreeGrafter"/>
</dbReference>
<dbReference type="PATRIC" id="fig|2209.54.peg.2182"/>
<organism evidence="5 6">
    <name type="scientific">Methanosarcina mazei</name>
    <name type="common">Methanosarcina frisia</name>
    <dbReference type="NCBI Taxonomy" id="2209"/>
    <lineage>
        <taxon>Archaea</taxon>
        <taxon>Methanobacteriati</taxon>
        <taxon>Methanobacteriota</taxon>
        <taxon>Stenosarchaea group</taxon>
        <taxon>Methanomicrobia</taxon>
        <taxon>Methanosarcinales</taxon>
        <taxon>Methanosarcinaceae</taxon>
        <taxon>Methanosarcina</taxon>
    </lineage>
</organism>
<dbReference type="CDD" id="cd01065">
    <property type="entry name" value="NAD_bind_Shikimate_DH"/>
    <property type="match status" value="1"/>
</dbReference>
<evidence type="ECO:0000259" key="4">
    <source>
        <dbReference type="Pfam" id="PF01488"/>
    </source>
</evidence>